<dbReference type="Gene3D" id="3.40.50.1400">
    <property type="match status" value="1"/>
</dbReference>
<dbReference type="SUPFAM" id="SSF53800">
    <property type="entry name" value="Chelatase"/>
    <property type="match status" value="1"/>
</dbReference>
<reference evidence="3 4" key="1">
    <citation type="submission" date="2020-07" db="EMBL/GenBank/DDBJ databases">
        <title>Sequencing the genomes of 1000 actinobacteria strains.</title>
        <authorList>
            <person name="Klenk H.-P."/>
        </authorList>
    </citation>
    <scope>NUCLEOTIDE SEQUENCE [LARGE SCALE GENOMIC DNA]</scope>
    <source>
        <strain evidence="3 4">DSM 24552</strain>
    </source>
</reference>
<dbReference type="Pfam" id="PF01903">
    <property type="entry name" value="CbiX"/>
    <property type="match status" value="1"/>
</dbReference>
<dbReference type="InterPro" id="IPR050963">
    <property type="entry name" value="Sirohydro_Cobaltochel/CbiX"/>
</dbReference>
<dbReference type="Proteomes" id="UP000544110">
    <property type="component" value="Unassembled WGS sequence"/>
</dbReference>
<proteinExistence type="predicted"/>
<evidence type="ECO:0000256" key="2">
    <source>
        <dbReference type="ARBA" id="ARBA00023239"/>
    </source>
</evidence>
<dbReference type="AlphaFoldDB" id="A0A7Y9UL89"/>
<protein>
    <submittedName>
        <fullName evidence="3">Sirohydrochlorin ferrochelatase</fullName>
    </submittedName>
</protein>
<keyword evidence="4" id="KW-1185">Reference proteome</keyword>
<gene>
    <name evidence="3" type="ORF">BJ989_001111</name>
</gene>
<dbReference type="PANTHER" id="PTHR33542">
    <property type="entry name" value="SIROHYDROCHLORIN FERROCHELATASE, CHLOROPLASTIC"/>
    <property type="match status" value="1"/>
</dbReference>
<comment type="caution">
    <text evidence="3">The sequence shown here is derived from an EMBL/GenBank/DDBJ whole genome shotgun (WGS) entry which is preliminary data.</text>
</comment>
<keyword evidence="1" id="KW-0479">Metal-binding</keyword>
<evidence type="ECO:0000256" key="1">
    <source>
        <dbReference type="ARBA" id="ARBA00022723"/>
    </source>
</evidence>
<dbReference type="GO" id="GO:0016829">
    <property type="term" value="F:lyase activity"/>
    <property type="evidence" value="ECO:0007669"/>
    <property type="project" value="UniProtKB-KW"/>
</dbReference>
<dbReference type="InterPro" id="IPR002762">
    <property type="entry name" value="CbiX-like"/>
</dbReference>
<dbReference type="EMBL" id="JACCAC010000001">
    <property type="protein sequence ID" value="NYG54807.1"/>
    <property type="molecule type" value="Genomic_DNA"/>
</dbReference>
<evidence type="ECO:0000313" key="3">
    <source>
        <dbReference type="EMBL" id="NYG54807.1"/>
    </source>
</evidence>
<evidence type="ECO:0000313" key="4">
    <source>
        <dbReference type="Proteomes" id="UP000544110"/>
    </source>
</evidence>
<keyword evidence="2" id="KW-0456">Lyase</keyword>
<organism evidence="3 4">
    <name type="scientific">Nocardioides perillae</name>
    <dbReference type="NCBI Taxonomy" id="1119534"/>
    <lineage>
        <taxon>Bacteria</taxon>
        <taxon>Bacillati</taxon>
        <taxon>Actinomycetota</taxon>
        <taxon>Actinomycetes</taxon>
        <taxon>Propionibacteriales</taxon>
        <taxon>Nocardioidaceae</taxon>
        <taxon>Nocardioides</taxon>
    </lineage>
</organism>
<dbReference type="RefSeq" id="WP_179517362.1">
    <property type="nucleotide sequence ID" value="NZ_JACCAC010000001.1"/>
</dbReference>
<dbReference type="CDD" id="cd03416">
    <property type="entry name" value="CbiX_SirB_N"/>
    <property type="match status" value="1"/>
</dbReference>
<dbReference type="GO" id="GO:0046872">
    <property type="term" value="F:metal ion binding"/>
    <property type="evidence" value="ECO:0007669"/>
    <property type="project" value="UniProtKB-KW"/>
</dbReference>
<name>A0A7Y9UL89_9ACTN</name>
<dbReference type="PANTHER" id="PTHR33542:SF5">
    <property type="entry name" value="FERROCHELATASE CHE1"/>
    <property type="match status" value="1"/>
</dbReference>
<sequence length="229" mass="23112">MSRLVTVAHGTRTTAANAVAREVTEAAAAALGVPGTAAYVELHPPLLTDVMAANHDEAVVVPMLLSTGYHVRHDVPEAVALSSAPVALTPALGPHPLLAAAQVERLREAGAEPGQPVTMVAAGSRDVLTGSDLCVARGLLAAAWGGDVRLAVLTGPGRRPADVVRSGDAVSPYLLAGGFFADKAERDCRAAGAALVAGVLGPHPRVVDLVVERVRAALAPAGAPAPARL</sequence>
<accession>A0A7Y9UL89</accession>